<dbReference type="EMBL" id="CADCSZ010000164">
    <property type="protein sequence ID" value="CAA9259005.1"/>
    <property type="molecule type" value="Genomic_DNA"/>
</dbReference>
<name>A0A6J4ITI4_9ACTN</name>
<feature type="domain" description="Glycosyltransferase RgtA/B/C/D-like" evidence="9">
    <location>
        <begin position="43"/>
        <end position="176"/>
    </location>
</feature>
<dbReference type="AlphaFoldDB" id="A0A6J4ITI4"/>
<dbReference type="Pfam" id="PF13231">
    <property type="entry name" value="PMT_2"/>
    <property type="match status" value="1"/>
</dbReference>
<gene>
    <name evidence="10" type="ORF">AVDCRST_MAG76-2677</name>
</gene>
<feature type="transmembrane region" description="Helical" evidence="8">
    <location>
        <begin position="341"/>
        <end position="359"/>
    </location>
</feature>
<dbReference type="InterPro" id="IPR038731">
    <property type="entry name" value="RgtA/B/C-like"/>
</dbReference>
<evidence type="ECO:0000259" key="9">
    <source>
        <dbReference type="Pfam" id="PF13231"/>
    </source>
</evidence>
<keyword evidence="7 8" id="KW-0472">Membrane</keyword>
<keyword evidence="4" id="KW-0808">Transferase</keyword>
<dbReference type="GO" id="GO:0005886">
    <property type="term" value="C:plasma membrane"/>
    <property type="evidence" value="ECO:0007669"/>
    <property type="project" value="UniProtKB-SubCell"/>
</dbReference>
<protein>
    <submittedName>
        <fullName evidence="10">Membrane protein-like</fullName>
    </submittedName>
</protein>
<feature type="transmembrane region" description="Helical" evidence="8">
    <location>
        <begin position="114"/>
        <end position="133"/>
    </location>
</feature>
<evidence type="ECO:0000256" key="8">
    <source>
        <dbReference type="SAM" id="Phobius"/>
    </source>
</evidence>
<feature type="transmembrane region" description="Helical" evidence="8">
    <location>
        <begin position="145"/>
        <end position="171"/>
    </location>
</feature>
<feature type="transmembrane region" description="Helical" evidence="8">
    <location>
        <begin position="249"/>
        <end position="267"/>
    </location>
</feature>
<keyword evidence="3" id="KW-0328">Glycosyltransferase</keyword>
<keyword evidence="5 8" id="KW-0812">Transmembrane</keyword>
<evidence type="ECO:0000313" key="10">
    <source>
        <dbReference type="EMBL" id="CAA9259005.1"/>
    </source>
</evidence>
<keyword evidence="6 8" id="KW-1133">Transmembrane helix</keyword>
<evidence type="ECO:0000256" key="6">
    <source>
        <dbReference type="ARBA" id="ARBA00022989"/>
    </source>
</evidence>
<dbReference type="PANTHER" id="PTHR33908">
    <property type="entry name" value="MANNOSYLTRANSFERASE YKCB-RELATED"/>
    <property type="match status" value="1"/>
</dbReference>
<evidence type="ECO:0000256" key="7">
    <source>
        <dbReference type="ARBA" id="ARBA00023136"/>
    </source>
</evidence>
<sequence length="497" mass="52608">MAAGLLLRMFTVSDLWLDEALTVNIAKLPLTEIPAALRRDGAPPLYYWLLHLWMWVFGDSDLAVRALSGVASAATLPVVWLVGRSLGGRPAAWGAAFVLAVNPFAIRYATESRMYALIALEVALGLLAALRALDRPSPGRLAWVALAAAAVLYTHYWGLYLMAAAGLVLVVRAWRRAPAPGDRDGWRERFSGPEGRTLAALAVGGAAWAPWLPTFLEQAAHTGTPWATPVGPSALITVLGEFGGGNTEGARVLSLLLATLVLLGLLGRALGGSRVELDLRGRPAARPLFAIFLGCPAIAVMLGLVSGSAFVGRYSSVVLPFFAVLAGLGVAALGDSRRTAVTLGAVGLMGLALAGQNAFKNRTQAGDIAGYVAAAAQPGDVLAFCPDQLGPATLRLLGSSFASVGFPRADDARLIDWYDYDDVNKATSPAAFAKMVDQRAGAANDIWLVSSHGYRTAEKSCTELENRLLALRPNGRQVVRPKPTKYFEEAALLRYPA</sequence>
<dbReference type="InterPro" id="IPR050297">
    <property type="entry name" value="LipidA_mod_glycosyltrf_83"/>
</dbReference>
<proteinExistence type="predicted"/>
<reference evidence="10" key="1">
    <citation type="submission" date="2020-02" db="EMBL/GenBank/DDBJ databases">
        <authorList>
            <person name="Meier V. D."/>
        </authorList>
    </citation>
    <scope>NUCLEOTIDE SEQUENCE</scope>
    <source>
        <strain evidence="10">AVDCRST_MAG76</strain>
    </source>
</reference>
<evidence type="ECO:0000256" key="4">
    <source>
        <dbReference type="ARBA" id="ARBA00022679"/>
    </source>
</evidence>
<evidence type="ECO:0000256" key="5">
    <source>
        <dbReference type="ARBA" id="ARBA00022692"/>
    </source>
</evidence>
<feature type="transmembrane region" description="Helical" evidence="8">
    <location>
        <begin position="317"/>
        <end position="334"/>
    </location>
</feature>
<organism evidence="10">
    <name type="scientific">uncultured Acidimicrobiales bacterium</name>
    <dbReference type="NCBI Taxonomy" id="310071"/>
    <lineage>
        <taxon>Bacteria</taxon>
        <taxon>Bacillati</taxon>
        <taxon>Actinomycetota</taxon>
        <taxon>Acidimicrobiia</taxon>
        <taxon>Acidimicrobiales</taxon>
        <taxon>environmental samples</taxon>
    </lineage>
</organism>
<dbReference type="GO" id="GO:0009103">
    <property type="term" value="P:lipopolysaccharide biosynthetic process"/>
    <property type="evidence" value="ECO:0007669"/>
    <property type="project" value="UniProtKB-ARBA"/>
</dbReference>
<dbReference type="PANTHER" id="PTHR33908:SF11">
    <property type="entry name" value="MEMBRANE PROTEIN"/>
    <property type="match status" value="1"/>
</dbReference>
<evidence type="ECO:0000256" key="3">
    <source>
        <dbReference type="ARBA" id="ARBA00022676"/>
    </source>
</evidence>
<evidence type="ECO:0000256" key="2">
    <source>
        <dbReference type="ARBA" id="ARBA00022475"/>
    </source>
</evidence>
<comment type="subcellular location">
    <subcellularLocation>
        <location evidence="1">Cell membrane</location>
        <topology evidence="1">Multi-pass membrane protein</topology>
    </subcellularLocation>
</comment>
<evidence type="ECO:0000256" key="1">
    <source>
        <dbReference type="ARBA" id="ARBA00004651"/>
    </source>
</evidence>
<keyword evidence="2" id="KW-1003">Cell membrane</keyword>
<feature type="transmembrane region" description="Helical" evidence="8">
    <location>
        <begin position="288"/>
        <end position="311"/>
    </location>
</feature>
<dbReference type="GO" id="GO:0016763">
    <property type="term" value="F:pentosyltransferase activity"/>
    <property type="evidence" value="ECO:0007669"/>
    <property type="project" value="TreeGrafter"/>
</dbReference>
<accession>A0A6J4ITI4</accession>